<feature type="signal peptide" evidence="2">
    <location>
        <begin position="1"/>
        <end position="27"/>
    </location>
</feature>
<evidence type="ECO:0000256" key="2">
    <source>
        <dbReference type="SAM" id="SignalP"/>
    </source>
</evidence>
<organism evidence="4 5">
    <name type="scientific">Actinomyces graevenitzii C83</name>
    <dbReference type="NCBI Taxonomy" id="435830"/>
    <lineage>
        <taxon>Bacteria</taxon>
        <taxon>Bacillati</taxon>
        <taxon>Actinomycetota</taxon>
        <taxon>Actinomycetes</taxon>
        <taxon>Actinomycetales</taxon>
        <taxon>Actinomycetaceae</taxon>
        <taxon>Actinomyces</taxon>
    </lineage>
</organism>
<dbReference type="InterPro" id="IPR046281">
    <property type="entry name" value="DUF6318"/>
</dbReference>
<dbReference type="RefSeq" id="WP_005987332.1">
    <property type="nucleotide sequence ID" value="NZ_JH470339.1"/>
</dbReference>
<feature type="chain" id="PRO_5039338064" description="DUF6318 domain-containing protein" evidence="2">
    <location>
        <begin position="28"/>
        <end position="242"/>
    </location>
</feature>
<evidence type="ECO:0000259" key="3">
    <source>
        <dbReference type="Pfam" id="PF19843"/>
    </source>
</evidence>
<dbReference type="PROSITE" id="PS51257">
    <property type="entry name" value="PROKAR_LIPOPROTEIN"/>
    <property type="match status" value="1"/>
</dbReference>
<gene>
    <name evidence="4" type="ORF">HMPREF0045_01593</name>
</gene>
<keyword evidence="5" id="KW-1185">Reference proteome</keyword>
<accession>G9PH69</accession>
<keyword evidence="2" id="KW-0732">Signal</keyword>
<evidence type="ECO:0000313" key="4">
    <source>
        <dbReference type="EMBL" id="EHM87534.1"/>
    </source>
</evidence>
<evidence type="ECO:0000313" key="5">
    <source>
        <dbReference type="Proteomes" id="UP000003822"/>
    </source>
</evidence>
<dbReference type="EMBL" id="ACRN01000014">
    <property type="protein sequence ID" value="EHM87534.1"/>
    <property type="molecule type" value="Genomic_DNA"/>
</dbReference>
<feature type="domain" description="DUF6318" evidence="3">
    <location>
        <begin position="94"/>
        <end position="237"/>
    </location>
</feature>
<feature type="compositionally biased region" description="Low complexity" evidence="1">
    <location>
        <begin position="31"/>
        <end position="59"/>
    </location>
</feature>
<protein>
    <recommendedName>
        <fullName evidence="3">DUF6318 domain-containing protein</fullName>
    </recommendedName>
</protein>
<dbReference type="Pfam" id="PF19843">
    <property type="entry name" value="DUF6318"/>
    <property type="match status" value="1"/>
</dbReference>
<feature type="region of interest" description="Disordered" evidence="1">
    <location>
        <begin position="27"/>
        <end position="84"/>
    </location>
</feature>
<evidence type="ECO:0000256" key="1">
    <source>
        <dbReference type="SAM" id="MobiDB-lite"/>
    </source>
</evidence>
<feature type="compositionally biased region" description="Low complexity" evidence="1">
    <location>
        <begin position="66"/>
        <end position="84"/>
    </location>
</feature>
<sequence>MKKPPTKRHLQVALALTLLACSGLSGCSDNQGQSSSSTGSTKAAVVSTHTKAATATPKAGSEASDAPTATGTPTVTGTPTATASPTLIMTPELAEAKKQALATPPPPKPELITVNNDDGAIATAKYWVQLNYYIYVSGSTNEYKELCPGNTDTATKPVEKAQEVHNKGGWSSPVAITFIKAFRRYDFKDGIVIQVDFEREAVTQYNGDGRIEHGEKQARWAAVKLEYNGTQWIVIGATNRER</sequence>
<proteinExistence type="predicted"/>
<dbReference type="HOGENOM" id="CLU_1163907_0_0_11"/>
<dbReference type="eggNOG" id="ENOG5033M65">
    <property type="taxonomic scope" value="Bacteria"/>
</dbReference>
<dbReference type="Proteomes" id="UP000003822">
    <property type="component" value="Unassembled WGS sequence"/>
</dbReference>
<comment type="caution">
    <text evidence="4">The sequence shown here is derived from an EMBL/GenBank/DDBJ whole genome shotgun (WGS) entry which is preliminary data.</text>
</comment>
<reference evidence="4 5" key="1">
    <citation type="submission" date="2011-10" db="EMBL/GenBank/DDBJ databases">
        <title>The Genome Sequence of Actinomyces graevenitzii C83.</title>
        <authorList>
            <consortium name="The Broad Institute Genome Sequencing Platform"/>
            <consortium name="The Broad Institute Genome Sequencing Center for Infectious Disease"/>
            <person name="Earl A."/>
            <person name="Ward D."/>
            <person name="Feldgarden M."/>
            <person name="Gevers D."/>
            <person name="Sibley C.D."/>
            <person name="Field T.R."/>
            <person name="Grinwis M."/>
            <person name="Eshaghurshan C.S."/>
            <person name="Surette M.G."/>
            <person name="Young S.K."/>
            <person name="Zeng Q."/>
            <person name="Gargeya S."/>
            <person name="Fitzgerald M."/>
            <person name="Haas B."/>
            <person name="Abouelleil A."/>
            <person name="Alvarado L."/>
            <person name="Arachchi H.M."/>
            <person name="Berlin A."/>
            <person name="Brown A."/>
            <person name="Chapman S.B."/>
            <person name="Chen Z."/>
            <person name="Dunbar C."/>
            <person name="Freedman E."/>
            <person name="Gearin G."/>
            <person name="Goldberg J."/>
            <person name="Griggs A."/>
            <person name="Gujja S."/>
            <person name="Heiman D."/>
            <person name="Howarth C."/>
            <person name="Larson L."/>
            <person name="Lui A."/>
            <person name="MacDonald P.J.P."/>
            <person name="Montmayeur A."/>
            <person name="Murphy C."/>
            <person name="Neiman D."/>
            <person name="Pearson M."/>
            <person name="Priest M."/>
            <person name="Roberts A."/>
            <person name="Saif S."/>
            <person name="Shea T."/>
            <person name="Shenoy N."/>
            <person name="Sisk P."/>
            <person name="Stolte C."/>
            <person name="Sykes S."/>
            <person name="Wortman J."/>
            <person name="Nusbaum C."/>
            <person name="Birren B."/>
        </authorList>
    </citation>
    <scope>NUCLEOTIDE SEQUENCE [LARGE SCALE GENOMIC DNA]</scope>
    <source>
        <strain evidence="4 5">C83</strain>
    </source>
</reference>
<dbReference type="AlphaFoldDB" id="G9PH69"/>
<name>G9PH69_9ACTO</name>
<dbReference type="OrthoDB" id="3261133at2"/>